<dbReference type="EMBL" id="CAXAMM010012224">
    <property type="protein sequence ID" value="CAK9028320.1"/>
    <property type="molecule type" value="Genomic_DNA"/>
</dbReference>
<evidence type="ECO:0000256" key="1">
    <source>
        <dbReference type="SAM" id="MobiDB-lite"/>
    </source>
</evidence>
<comment type="caution">
    <text evidence="3">The sequence shown here is derived from an EMBL/GenBank/DDBJ whole genome shotgun (WGS) entry which is preliminary data.</text>
</comment>
<evidence type="ECO:0000313" key="4">
    <source>
        <dbReference type="Proteomes" id="UP001642464"/>
    </source>
</evidence>
<feature type="chain" id="PRO_5047515804" evidence="2">
    <location>
        <begin position="25"/>
        <end position="313"/>
    </location>
</feature>
<feature type="signal peptide" evidence="2">
    <location>
        <begin position="1"/>
        <end position="24"/>
    </location>
</feature>
<sequence length="313" mass="35378">MFFLSSTARFVLFGLSLVLSAAMALPGMLPDPREIAEWPGAVSSKFRDKFTGLPLCRKKVSCHAAAGDATSLARNGFGKFFNDREGLAICQGRRFIPDGYGETYQWRPCKRQLSEPGILHIEKREGKANVEAPPTRVFNIPERRHVRQVESKQEYGDLPVAKGTVLRENGIRAAEQPAREVDLTVEMQRKARNQELDVKRNGIGCRSLGDKNYRHPEYMSRFFHSGEMVVGSSFHRGMHAKTEPRNSNTVHIEMDHRPPAKTYMQKQREKALQEAEAEVEDLTLRWEADTLKECDEGYLEPSDSEEEPEAAAA</sequence>
<keyword evidence="2" id="KW-0732">Signal</keyword>
<keyword evidence="4" id="KW-1185">Reference proteome</keyword>
<name>A0ABP0KNB0_9DINO</name>
<reference evidence="3 4" key="1">
    <citation type="submission" date="2024-02" db="EMBL/GenBank/DDBJ databases">
        <authorList>
            <person name="Chen Y."/>
            <person name="Shah S."/>
            <person name="Dougan E. K."/>
            <person name="Thang M."/>
            <person name="Chan C."/>
        </authorList>
    </citation>
    <scope>NUCLEOTIDE SEQUENCE [LARGE SCALE GENOMIC DNA]</scope>
</reference>
<gene>
    <name evidence="3" type="ORF">SCF082_LOCUS18309</name>
</gene>
<accession>A0ABP0KNB0</accession>
<organism evidence="3 4">
    <name type="scientific">Durusdinium trenchii</name>
    <dbReference type="NCBI Taxonomy" id="1381693"/>
    <lineage>
        <taxon>Eukaryota</taxon>
        <taxon>Sar</taxon>
        <taxon>Alveolata</taxon>
        <taxon>Dinophyceae</taxon>
        <taxon>Suessiales</taxon>
        <taxon>Symbiodiniaceae</taxon>
        <taxon>Durusdinium</taxon>
    </lineage>
</organism>
<proteinExistence type="predicted"/>
<feature type="region of interest" description="Disordered" evidence="1">
    <location>
        <begin position="293"/>
        <end position="313"/>
    </location>
</feature>
<feature type="compositionally biased region" description="Acidic residues" evidence="1">
    <location>
        <begin position="296"/>
        <end position="313"/>
    </location>
</feature>
<protein>
    <submittedName>
        <fullName evidence="3">E3 ubiquitin-protein ligase HERC1</fullName>
    </submittedName>
</protein>
<evidence type="ECO:0000256" key="2">
    <source>
        <dbReference type="SAM" id="SignalP"/>
    </source>
</evidence>
<dbReference type="Proteomes" id="UP001642464">
    <property type="component" value="Unassembled WGS sequence"/>
</dbReference>
<evidence type="ECO:0000313" key="3">
    <source>
        <dbReference type="EMBL" id="CAK9028320.1"/>
    </source>
</evidence>